<keyword evidence="3" id="KW-1185">Reference proteome</keyword>
<feature type="transmembrane region" description="Helical" evidence="1">
    <location>
        <begin position="151"/>
        <end position="170"/>
    </location>
</feature>
<keyword evidence="1" id="KW-0472">Membrane</keyword>
<dbReference type="EMBL" id="CP033433">
    <property type="protein sequence ID" value="AYQ73022.1"/>
    <property type="molecule type" value="Genomic_DNA"/>
</dbReference>
<organism evidence="2 3">
    <name type="scientific">Cohnella candidum</name>
    <dbReference type="NCBI Taxonomy" id="2674991"/>
    <lineage>
        <taxon>Bacteria</taxon>
        <taxon>Bacillati</taxon>
        <taxon>Bacillota</taxon>
        <taxon>Bacilli</taxon>
        <taxon>Bacillales</taxon>
        <taxon>Paenibacillaceae</taxon>
        <taxon>Cohnella</taxon>
    </lineage>
</organism>
<feature type="transmembrane region" description="Helical" evidence="1">
    <location>
        <begin position="49"/>
        <end position="75"/>
    </location>
</feature>
<evidence type="ECO:0000256" key="1">
    <source>
        <dbReference type="SAM" id="Phobius"/>
    </source>
</evidence>
<accession>A0A3G3JXY3</accession>
<dbReference type="Pfam" id="PF10067">
    <property type="entry name" value="DUF2306"/>
    <property type="match status" value="1"/>
</dbReference>
<proteinExistence type="predicted"/>
<feature type="transmembrane region" description="Helical" evidence="1">
    <location>
        <begin position="87"/>
        <end position="107"/>
    </location>
</feature>
<feature type="transmembrane region" description="Helical" evidence="1">
    <location>
        <begin position="119"/>
        <end position="139"/>
    </location>
</feature>
<keyword evidence="1" id="KW-1133">Transmembrane helix</keyword>
<dbReference type="AlphaFoldDB" id="A0A3G3JXY3"/>
<feature type="transmembrane region" description="Helical" evidence="1">
    <location>
        <begin position="182"/>
        <end position="201"/>
    </location>
</feature>
<dbReference type="InterPro" id="IPR018750">
    <property type="entry name" value="DUF2306_membrane"/>
</dbReference>
<evidence type="ECO:0000313" key="3">
    <source>
        <dbReference type="Proteomes" id="UP000269097"/>
    </source>
</evidence>
<dbReference type="KEGG" id="coh:EAV92_10870"/>
<sequence>MMSRRQIFYTVASICALYILYVLVSNYVLDPHAEAFLRHKANLVRPEPRFWLQVMYIHVGMACVAMATGFLNLVTGIHARYRKFHRVNGYVYVSSVLVVVITSGYMAPYATGGKIGSMGFNLLNMLWLAATTTAIVHILRKRISLHRRWMIRSYAFCFTNLLIHLFTFVFNRMIGIEYGTGYTLAVYVSIALILIVPEVLFRTGPRLIDKR</sequence>
<name>A0A3G3JXY3_9BACL</name>
<evidence type="ECO:0000313" key="2">
    <source>
        <dbReference type="EMBL" id="AYQ73022.1"/>
    </source>
</evidence>
<feature type="transmembrane region" description="Helical" evidence="1">
    <location>
        <begin position="7"/>
        <end position="29"/>
    </location>
</feature>
<gene>
    <name evidence="2" type="ORF">EAV92_10870</name>
</gene>
<reference evidence="2 3" key="1">
    <citation type="submission" date="2018-10" db="EMBL/GenBank/DDBJ databases">
        <title>Genome Sequence of Cohnella sp.</title>
        <authorList>
            <person name="Srinivasan S."/>
            <person name="Kim M.K."/>
        </authorList>
    </citation>
    <scope>NUCLEOTIDE SEQUENCE [LARGE SCALE GENOMIC DNA]</scope>
    <source>
        <strain evidence="2 3">18JY8-7</strain>
    </source>
</reference>
<protein>
    <submittedName>
        <fullName evidence="2">DUF2306 domain-containing protein</fullName>
    </submittedName>
</protein>
<dbReference type="Proteomes" id="UP000269097">
    <property type="component" value="Chromosome"/>
</dbReference>
<keyword evidence="1" id="KW-0812">Transmembrane</keyword>